<dbReference type="AlphaFoldDB" id="A0A090QTD3"/>
<dbReference type="SUPFAM" id="SSF110942">
    <property type="entry name" value="HSP90 C-terminal domain"/>
    <property type="match status" value="1"/>
</dbReference>
<dbReference type="eggNOG" id="COG0326">
    <property type="taxonomic scope" value="Bacteria"/>
</dbReference>
<sequence>MITKMADEADEEVFGRWVEMLLGQAMLAEKGSMDDPSVLGSRQ</sequence>
<proteinExistence type="predicted"/>
<dbReference type="STRING" id="754436.JCM19237_573"/>
<dbReference type="Gene3D" id="1.20.120.790">
    <property type="entry name" value="Heat shock protein 90, C-terminal domain"/>
    <property type="match status" value="1"/>
</dbReference>
<comment type="caution">
    <text evidence="1">The sequence shown here is derived from an EMBL/GenBank/DDBJ whole genome shotgun (WGS) entry which is preliminary data.</text>
</comment>
<gene>
    <name evidence="1" type="ORF">JCM19237_573</name>
</gene>
<reference evidence="1 2" key="1">
    <citation type="journal article" date="2014" name="Genome Announc.">
        <title>Draft Genome Sequences of Two Vibrionaceae Species, Vibrio ponticus C121 and Photobacterium aphoticum C119, Isolated as Coral Reef Microbiota.</title>
        <authorList>
            <person name="Al-saari N."/>
            <person name="Meirelles P.M."/>
            <person name="Mino S."/>
            <person name="Suda W."/>
            <person name="Oshima K."/>
            <person name="Hattori M."/>
            <person name="Ohkuma M."/>
            <person name="Thompson F.L."/>
            <person name="Gomez-Gil B."/>
            <person name="Sawabe T."/>
            <person name="Sawabe T."/>
        </authorList>
    </citation>
    <scope>NUCLEOTIDE SEQUENCE [LARGE SCALE GENOMIC DNA]</scope>
    <source>
        <strain evidence="1 2">JCM 19237</strain>
    </source>
</reference>
<name>A0A090QTD3_9GAMM</name>
<evidence type="ECO:0000313" key="2">
    <source>
        <dbReference type="Proteomes" id="UP000029227"/>
    </source>
</evidence>
<protein>
    <submittedName>
        <fullName evidence="1">Chaperone protein HtpG</fullName>
    </submittedName>
</protein>
<dbReference type="InterPro" id="IPR037196">
    <property type="entry name" value="HSP90_C"/>
</dbReference>
<dbReference type="Proteomes" id="UP000029227">
    <property type="component" value="Unassembled WGS sequence"/>
</dbReference>
<organism evidence="1 2">
    <name type="scientific">Photobacterium aphoticum</name>
    <dbReference type="NCBI Taxonomy" id="754436"/>
    <lineage>
        <taxon>Bacteria</taxon>
        <taxon>Pseudomonadati</taxon>
        <taxon>Pseudomonadota</taxon>
        <taxon>Gammaproteobacteria</taxon>
        <taxon>Vibrionales</taxon>
        <taxon>Vibrionaceae</taxon>
        <taxon>Photobacterium</taxon>
    </lineage>
</organism>
<accession>A0A090QTD3</accession>
<dbReference type="EMBL" id="BBMN01000007">
    <property type="protein sequence ID" value="GAL05483.1"/>
    <property type="molecule type" value="Genomic_DNA"/>
</dbReference>
<evidence type="ECO:0000313" key="1">
    <source>
        <dbReference type="EMBL" id="GAL05483.1"/>
    </source>
</evidence>